<name>A0A1I2B6Y3_9ACTN</name>
<dbReference type="EMBL" id="FONR01000001">
    <property type="protein sequence ID" value="SFE50910.1"/>
    <property type="molecule type" value="Genomic_DNA"/>
</dbReference>
<gene>
    <name evidence="2" type="ORF">SAMN02787118_101945</name>
</gene>
<dbReference type="AlphaFoldDB" id="A0A1I2B6Y3"/>
<evidence type="ECO:0000256" key="1">
    <source>
        <dbReference type="SAM" id="SignalP"/>
    </source>
</evidence>
<protein>
    <submittedName>
        <fullName evidence="2">Uncharacterized protein</fullName>
    </submittedName>
</protein>
<feature type="signal peptide" evidence="1">
    <location>
        <begin position="1"/>
        <end position="24"/>
    </location>
</feature>
<feature type="chain" id="PRO_5010357737" evidence="1">
    <location>
        <begin position="25"/>
        <end position="164"/>
    </location>
</feature>
<organism evidence="2 3">
    <name type="scientific">Streptomyces mirabilis</name>
    <dbReference type="NCBI Taxonomy" id="68239"/>
    <lineage>
        <taxon>Bacteria</taxon>
        <taxon>Bacillati</taxon>
        <taxon>Actinomycetota</taxon>
        <taxon>Actinomycetes</taxon>
        <taxon>Kitasatosporales</taxon>
        <taxon>Streptomycetaceae</taxon>
        <taxon>Streptomyces</taxon>
    </lineage>
</organism>
<dbReference type="OrthoDB" id="2864568at2"/>
<dbReference type="RefSeq" id="WP_075025993.1">
    <property type="nucleotide sequence ID" value="NZ_FONR01000001.1"/>
</dbReference>
<dbReference type="Proteomes" id="UP000181942">
    <property type="component" value="Unassembled WGS sequence"/>
</dbReference>
<proteinExistence type="predicted"/>
<sequence length="164" mass="16933">MRRIALGLISAACGTVLVATPALADSPHFLFATNDVNQTTGALTTSFKEVGLGTGASSIDITLTADATALYQCYNNGGNHPKARNKETVTAALIGSGAFRVRNGQTTGSLTVGPPGPGDFSCPSGQTLFLEKVTYSNTFVFDQGGTMKHATPDPISTGTIHVRV</sequence>
<keyword evidence="1" id="KW-0732">Signal</keyword>
<accession>A0A1I2B6Y3</accession>
<evidence type="ECO:0000313" key="2">
    <source>
        <dbReference type="EMBL" id="SFE50910.1"/>
    </source>
</evidence>
<evidence type="ECO:0000313" key="3">
    <source>
        <dbReference type="Proteomes" id="UP000181942"/>
    </source>
</evidence>
<reference evidence="2 3" key="1">
    <citation type="submission" date="2016-10" db="EMBL/GenBank/DDBJ databases">
        <authorList>
            <person name="de Groot N.N."/>
        </authorList>
    </citation>
    <scope>NUCLEOTIDE SEQUENCE [LARGE SCALE GENOMIC DNA]</scope>
    <source>
        <strain evidence="2 3">OK461</strain>
    </source>
</reference>